<dbReference type="PROSITE" id="PS00109">
    <property type="entry name" value="PROTEIN_KINASE_TYR"/>
    <property type="match status" value="1"/>
</dbReference>
<dbReference type="InterPro" id="IPR001245">
    <property type="entry name" value="Ser-Thr/Tyr_kinase_cat_dom"/>
</dbReference>
<name>A0A8S3UTZ5_MYTED</name>
<keyword evidence="3" id="KW-0547">Nucleotide-binding</keyword>
<dbReference type="GO" id="GO:0005886">
    <property type="term" value="C:plasma membrane"/>
    <property type="evidence" value="ECO:0007669"/>
    <property type="project" value="TreeGrafter"/>
</dbReference>
<dbReference type="GO" id="GO:0043235">
    <property type="term" value="C:receptor complex"/>
    <property type="evidence" value="ECO:0007669"/>
    <property type="project" value="TreeGrafter"/>
</dbReference>
<dbReference type="AlphaFoldDB" id="A0A8S3UTZ5"/>
<dbReference type="OrthoDB" id="546826at2759"/>
<evidence type="ECO:0000256" key="3">
    <source>
        <dbReference type="ARBA" id="ARBA00022741"/>
    </source>
</evidence>
<dbReference type="Pfam" id="PF07714">
    <property type="entry name" value="PK_Tyr_Ser-Thr"/>
    <property type="match status" value="1"/>
</dbReference>
<dbReference type="Gene3D" id="1.10.510.10">
    <property type="entry name" value="Transferase(Phosphotransferase) domain 1"/>
    <property type="match status" value="1"/>
</dbReference>
<keyword evidence="2 8" id="KW-0808">Transferase</keyword>
<evidence type="ECO:0000256" key="4">
    <source>
        <dbReference type="ARBA" id="ARBA00022777"/>
    </source>
</evidence>
<keyword evidence="5" id="KW-0067">ATP-binding</keyword>
<gene>
    <name evidence="8" type="ORF">MEDL_60613</name>
</gene>
<dbReference type="InterPro" id="IPR020635">
    <property type="entry name" value="Tyr_kinase_cat_dom"/>
</dbReference>
<dbReference type="InterPro" id="IPR050122">
    <property type="entry name" value="RTK"/>
</dbReference>
<dbReference type="CDD" id="cd00192">
    <property type="entry name" value="PTKc"/>
    <property type="match status" value="1"/>
</dbReference>
<comment type="caution">
    <text evidence="8">The sequence shown here is derived from an EMBL/GenBank/DDBJ whole genome shotgun (WGS) entry which is preliminary data.</text>
</comment>
<dbReference type="InterPro" id="IPR008266">
    <property type="entry name" value="Tyr_kinase_AS"/>
</dbReference>
<feature type="domain" description="Protein kinase" evidence="7">
    <location>
        <begin position="152"/>
        <end position="413"/>
    </location>
</feature>
<evidence type="ECO:0000313" key="9">
    <source>
        <dbReference type="Proteomes" id="UP000683360"/>
    </source>
</evidence>
<dbReference type="InterPro" id="IPR011009">
    <property type="entry name" value="Kinase-like_dom_sf"/>
</dbReference>
<keyword evidence="9" id="KW-1185">Reference proteome</keyword>
<dbReference type="EC" id="2.7.10.1" evidence="8"/>
<dbReference type="PANTHER" id="PTHR24416:SF564">
    <property type="entry name" value="MACROPHAGE-STIMULATING PROTEIN RECEPTOR"/>
    <property type="match status" value="1"/>
</dbReference>
<dbReference type="PROSITE" id="PS50011">
    <property type="entry name" value="PROTEIN_KINASE_DOM"/>
    <property type="match status" value="1"/>
</dbReference>
<dbReference type="SUPFAM" id="SSF56112">
    <property type="entry name" value="Protein kinase-like (PK-like)"/>
    <property type="match status" value="1"/>
</dbReference>
<proteinExistence type="predicted"/>
<dbReference type="EMBL" id="CAJPWZ010002951">
    <property type="protein sequence ID" value="CAG2248820.1"/>
    <property type="molecule type" value="Genomic_DNA"/>
</dbReference>
<organism evidence="8 9">
    <name type="scientific">Mytilus edulis</name>
    <name type="common">Blue mussel</name>
    <dbReference type="NCBI Taxonomy" id="6550"/>
    <lineage>
        <taxon>Eukaryota</taxon>
        <taxon>Metazoa</taxon>
        <taxon>Spiralia</taxon>
        <taxon>Lophotrochozoa</taxon>
        <taxon>Mollusca</taxon>
        <taxon>Bivalvia</taxon>
        <taxon>Autobranchia</taxon>
        <taxon>Pteriomorphia</taxon>
        <taxon>Mytilida</taxon>
        <taxon>Mytiloidea</taxon>
        <taxon>Mytilidae</taxon>
        <taxon>Mytilinae</taxon>
        <taxon>Mytilus</taxon>
    </lineage>
</organism>
<evidence type="ECO:0000256" key="6">
    <source>
        <dbReference type="ARBA" id="ARBA00023137"/>
    </source>
</evidence>
<dbReference type="SMART" id="SM00219">
    <property type="entry name" value="TyrKc"/>
    <property type="match status" value="1"/>
</dbReference>
<dbReference type="GO" id="GO:0007169">
    <property type="term" value="P:cell surface receptor protein tyrosine kinase signaling pathway"/>
    <property type="evidence" value="ECO:0007669"/>
    <property type="project" value="TreeGrafter"/>
</dbReference>
<reference evidence="8" key="1">
    <citation type="submission" date="2021-03" db="EMBL/GenBank/DDBJ databases">
        <authorList>
            <person name="Bekaert M."/>
        </authorList>
    </citation>
    <scope>NUCLEOTIDE SEQUENCE</scope>
</reference>
<dbReference type="PRINTS" id="PR00109">
    <property type="entry name" value="TYRKINASE"/>
</dbReference>
<dbReference type="GO" id="GO:0004714">
    <property type="term" value="F:transmembrane receptor protein tyrosine kinase activity"/>
    <property type="evidence" value="ECO:0007669"/>
    <property type="project" value="UniProtKB-EC"/>
</dbReference>
<dbReference type="Gene3D" id="3.30.200.20">
    <property type="entry name" value="Phosphorylase Kinase, domain 1"/>
    <property type="match status" value="1"/>
</dbReference>
<evidence type="ECO:0000256" key="2">
    <source>
        <dbReference type="ARBA" id="ARBA00022679"/>
    </source>
</evidence>
<keyword evidence="4" id="KW-0418">Kinase</keyword>
<dbReference type="PANTHER" id="PTHR24416">
    <property type="entry name" value="TYROSINE-PROTEIN KINASE RECEPTOR"/>
    <property type="match status" value="1"/>
</dbReference>
<dbReference type="Proteomes" id="UP000683360">
    <property type="component" value="Unassembled WGS sequence"/>
</dbReference>
<evidence type="ECO:0000313" key="8">
    <source>
        <dbReference type="EMBL" id="CAG2248820.1"/>
    </source>
</evidence>
<dbReference type="GO" id="GO:0016477">
    <property type="term" value="P:cell migration"/>
    <property type="evidence" value="ECO:0007669"/>
    <property type="project" value="TreeGrafter"/>
</dbReference>
<dbReference type="GO" id="GO:0005524">
    <property type="term" value="F:ATP binding"/>
    <property type="evidence" value="ECO:0007669"/>
    <property type="project" value="UniProtKB-KW"/>
</dbReference>
<dbReference type="GO" id="GO:0007399">
    <property type="term" value="P:nervous system development"/>
    <property type="evidence" value="ECO:0007669"/>
    <property type="project" value="TreeGrafter"/>
</dbReference>
<evidence type="ECO:0000256" key="5">
    <source>
        <dbReference type="ARBA" id="ARBA00022840"/>
    </source>
</evidence>
<protein>
    <submittedName>
        <fullName evidence="8">MET</fullName>
        <ecNumber evidence="8">2.7.10.1</ecNumber>
    </submittedName>
</protein>
<accession>A0A8S3UTZ5</accession>
<evidence type="ECO:0000259" key="7">
    <source>
        <dbReference type="PROSITE" id="PS50011"/>
    </source>
</evidence>
<keyword evidence="6" id="KW-0829">Tyrosine-protein kinase</keyword>
<keyword evidence="1" id="KW-0597">Phosphoprotein</keyword>
<sequence>MADKLLELKGRYLNSAARKEDYRIEINGSRCPVLDVQQTFLICDLSNTVFKKDVPLLVSVSVGANWKTVLEHIKIFHISVMYLNNQEDRNMIGPQNETGNSPAQVTLRYDQIDSTPWVFVEEATQNPNPRFDAFEIADILKQHNIFIERDLVRLRQDIGQGNSVCVHKGYLSSMENRKKQLVAVKTVLQSGKQDINALLDEAMIMKDFDHPNVLSLLGISVAPGKFPLIIFPFLANGNLLSYIQRDDNVQSCKDLMTFGLDVAMGMEYLCSLKFVHRDLAARNCMVDDNLQIKVANFGLARDVYTQNVYSSDNKKTLPVKWMAPESLKNGIYSTQSDVWSFGVVVWELMARGSTPYCDINDFDMRNYLQSGERLKRTDFCPPQLYDLMLRCWESDPDDRPTFQEINQRITGLLEQRLNNVK</sequence>
<dbReference type="InterPro" id="IPR000719">
    <property type="entry name" value="Prot_kinase_dom"/>
</dbReference>
<dbReference type="FunFam" id="1.10.510.10:FF:000554">
    <property type="entry name" value="Predicted protein"/>
    <property type="match status" value="1"/>
</dbReference>
<evidence type="ECO:0000256" key="1">
    <source>
        <dbReference type="ARBA" id="ARBA00022553"/>
    </source>
</evidence>